<evidence type="ECO:0000313" key="4">
    <source>
        <dbReference type="EMBL" id="MBI1620226.1"/>
    </source>
</evidence>
<accession>A0ABS0SAD2</accession>
<evidence type="ECO:0000313" key="5">
    <source>
        <dbReference type="Proteomes" id="UP000601789"/>
    </source>
</evidence>
<dbReference type="RefSeq" id="WP_198475390.1">
    <property type="nucleotide sequence ID" value="NZ_JADGMQ010000003.1"/>
</dbReference>
<protein>
    <submittedName>
        <fullName evidence="4">GNAT family N-acetyltransferase</fullName>
    </submittedName>
</protein>
<sequence>MMGPQITITPASPHSEDALHCIEAYFRELDARFEPGFDPFASGYAEEADLACFLILRERGRPLGCGAVRLLDEHTGEIKQMWIAPELRGMGLSSRLLRALEREARELGLTKMRLDTHHSLVEAEALYRKAGYAEIDRYNDNPYADLFFEKTLKD</sequence>
<keyword evidence="2" id="KW-0012">Acyltransferase</keyword>
<name>A0ABS0SAD2_9HYPH</name>
<dbReference type="PANTHER" id="PTHR43877:SF2">
    <property type="entry name" value="AMINOALKYLPHOSPHONATE N-ACETYLTRANSFERASE-RELATED"/>
    <property type="match status" value="1"/>
</dbReference>
<dbReference type="InterPro" id="IPR016181">
    <property type="entry name" value="Acyl_CoA_acyltransferase"/>
</dbReference>
<dbReference type="Pfam" id="PF00583">
    <property type="entry name" value="Acetyltransf_1"/>
    <property type="match status" value="1"/>
</dbReference>
<organism evidence="4 5">
    <name type="scientific">Aquamicrobium zhengzhouense</name>
    <dbReference type="NCBI Taxonomy" id="2781738"/>
    <lineage>
        <taxon>Bacteria</taxon>
        <taxon>Pseudomonadati</taxon>
        <taxon>Pseudomonadota</taxon>
        <taxon>Alphaproteobacteria</taxon>
        <taxon>Hyphomicrobiales</taxon>
        <taxon>Phyllobacteriaceae</taxon>
        <taxon>Aquamicrobium</taxon>
    </lineage>
</organism>
<dbReference type="PANTHER" id="PTHR43877">
    <property type="entry name" value="AMINOALKYLPHOSPHONATE N-ACETYLTRANSFERASE-RELATED-RELATED"/>
    <property type="match status" value="1"/>
</dbReference>
<dbReference type="Proteomes" id="UP000601789">
    <property type="component" value="Unassembled WGS sequence"/>
</dbReference>
<evidence type="ECO:0000259" key="3">
    <source>
        <dbReference type="PROSITE" id="PS51186"/>
    </source>
</evidence>
<dbReference type="SUPFAM" id="SSF55729">
    <property type="entry name" value="Acyl-CoA N-acyltransferases (Nat)"/>
    <property type="match status" value="1"/>
</dbReference>
<dbReference type="EMBL" id="JADGMQ010000003">
    <property type="protein sequence ID" value="MBI1620226.1"/>
    <property type="molecule type" value="Genomic_DNA"/>
</dbReference>
<dbReference type="Gene3D" id="3.40.630.30">
    <property type="match status" value="1"/>
</dbReference>
<reference evidence="4 5" key="1">
    <citation type="submission" date="2020-10" db="EMBL/GenBank/DDBJ databases">
        <title>Aquamicrobium zhengzhouensis sp. nov., a exopolysaccharide producing bacterium isolated from farmland soil.</title>
        <authorList>
            <person name="Wang X."/>
        </authorList>
    </citation>
    <scope>NUCLEOTIDE SEQUENCE [LARGE SCALE GENOMIC DNA]</scope>
    <source>
        <strain evidence="5">cd-1</strain>
    </source>
</reference>
<gene>
    <name evidence="4" type="ORF">IOD40_06060</name>
</gene>
<dbReference type="CDD" id="cd04301">
    <property type="entry name" value="NAT_SF"/>
    <property type="match status" value="1"/>
</dbReference>
<evidence type="ECO:0000256" key="2">
    <source>
        <dbReference type="ARBA" id="ARBA00023315"/>
    </source>
</evidence>
<keyword evidence="1" id="KW-0808">Transferase</keyword>
<comment type="caution">
    <text evidence="4">The sequence shown here is derived from an EMBL/GenBank/DDBJ whole genome shotgun (WGS) entry which is preliminary data.</text>
</comment>
<evidence type="ECO:0000256" key="1">
    <source>
        <dbReference type="ARBA" id="ARBA00022679"/>
    </source>
</evidence>
<dbReference type="InterPro" id="IPR000182">
    <property type="entry name" value="GNAT_dom"/>
</dbReference>
<keyword evidence="5" id="KW-1185">Reference proteome</keyword>
<dbReference type="InterPro" id="IPR050832">
    <property type="entry name" value="Bact_Acetyltransf"/>
</dbReference>
<feature type="domain" description="N-acetyltransferase" evidence="3">
    <location>
        <begin position="6"/>
        <end position="153"/>
    </location>
</feature>
<dbReference type="PROSITE" id="PS51186">
    <property type="entry name" value="GNAT"/>
    <property type="match status" value="1"/>
</dbReference>
<proteinExistence type="predicted"/>